<reference evidence="2 3" key="1">
    <citation type="submission" date="2024-04" db="EMBL/GenBank/DDBJ databases">
        <title>Methanococcoides sp. LMO-2.</title>
        <authorList>
            <person name="Liang L."/>
        </authorList>
    </citation>
    <scope>NUCLEOTIDE SEQUENCE [LARGE SCALE GENOMIC DNA]</scope>
    <source>
        <strain evidence="2 3">LMO-2</strain>
    </source>
</reference>
<feature type="transmembrane region" description="Helical" evidence="1">
    <location>
        <begin position="164"/>
        <end position="182"/>
    </location>
</feature>
<keyword evidence="3" id="KW-1185">Reference proteome</keyword>
<comment type="caution">
    <text evidence="2">The sequence shown here is derived from an EMBL/GenBank/DDBJ whole genome shotgun (WGS) entry which is preliminary data.</text>
</comment>
<organism evidence="2 3">
    <name type="scientific">Methanococcoides cohabitans</name>
    <dbReference type="NCBI Taxonomy" id="3136559"/>
    <lineage>
        <taxon>Archaea</taxon>
        <taxon>Methanobacteriati</taxon>
        <taxon>Methanobacteriota</taxon>
        <taxon>Stenosarchaea group</taxon>
        <taxon>Methanomicrobia</taxon>
        <taxon>Methanosarcinales</taxon>
        <taxon>Methanosarcinaceae</taxon>
        <taxon>Methanococcoides</taxon>
    </lineage>
</organism>
<keyword evidence="1" id="KW-1133">Transmembrane helix</keyword>
<dbReference type="EMBL" id="JBCAUS010000002">
    <property type="protein sequence ID" value="MEL4304529.1"/>
    <property type="molecule type" value="Genomic_DNA"/>
</dbReference>
<dbReference type="RefSeq" id="WP_342126251.1">
    <property type="nucleotide sequence ID" value="NZ_JBCAUS010000002.1"/>
</dbReference>
<gene>
    <name evidence="2" type="ORF">WOA13_01575</name>
</gene>
<feature type="transmembrane region" description="Helical" evidence="1">
    <location>
        <begin position="40"/>
        <end position="59"/>
    </location>
</feature>
<feature type="transmembrane region" description="Helical" evidence="1">
    <location>
        <begin position="136"/>
        <end position="158"/>
    </location>
</feature>
<evidence type="ECO:0000256" key="1">
    <source>
        <dbReference type="SAM" id="Phobius"/>
    </source>
</evidence>
<proteinExistence type="predicted"/>
<keyword evidence="1" id="KW-0812">Transmembrane</keyword>
<evidence type="ECO:0000313" key="3">
    <source>
        <dbReference type="Proteomes" id="UP001396646"/>
    </source>
</evidence>
<name>A0ABU9KQ69_9EURY</name>
<evidence type="ECO:0000313" key="2">
    <source>
        <dbReference type="EMBL" id="MEL4304529.1"/>
    </source>
</evidence>
<dbReference type="Proteomes" id="UP001396646">
    <property type="component" value="Unassembled WGS sequence"/>
</dbReference>
<sequence>METSNWPPSNYPIFLALVLLVATAVTLAMGDESRAENLAIYAYYLLVIGVAIRFLEISLPDNTVEKIRSATEWVSGRVHEFSLWIHRSTGNTHLFTKISELKPSIEHTQMSIPYMEKVIKRSNLLLLKNISKEVSIYLGVLAVIMFAYGSMFGWWIVWEYMEKTVLIVIGFFSLYLLLSILLRNSNEN</sequence>
<protein>
    <submittedName>
        <fullName evidence="2">Uncharacterized protein</fullName>
    </submittedName>
</protein>
<accession>A0ABU9KQ69</accession>
<keyword evidence="1" id="KW-0472">Membrane</keyword>